<feature type="transmembrane region" description="Helical" evidence="8">
    <location>
        <begin position="13"/>
        <end position="35"/>
    </location>
</feature>
<dbReference type="InterPro" id="IPR011606">
    <property type="entry name" value="Brnchd-chn_aa_trnsp_permease"/>
</dbReference>
<keyword evidence="7 8" id="KW-0472">Membrane</keyword>
<evidence type="ECO:0000256" key="3">
    <source>
        <dbReference type="ARBA" id="ARBA00022448"/>
    </source>
</evidence>
<evidence type="ECO:0000256" key="4">
    <source>
        <dbReference type="ARBA" id="ARBA00022475"/>
    </source>
</evidence>
<sequence>MGSRESFLAGVRAVAPIIVGIVPFGLVAGAAAVNAGLTLLDAVGLSVVVFAGASQLAAIGLFGDGAPLALVVVTVLVINLRLVMYSASIAPELLDEPRRWRALSAYLLTDQAYALSVTRFEREPGTSRRSFYLGAAAPLWAAWQVCTVIGAVVGARVPPWLPLDFAVPLTFLALLVPAVKGRATAAAAAVGGGLATVGVGLPLEAGLMVGAVAGVLAGLLTEAVVGPDAVGAGEDEPGGGHA</sequence>
<name>A0A554N8X7_9EURY</name>
<evidence type="ECO:0000256" key="2">
    <source>
        <dbReference type="ARBA" id="ARBA00010735"/>
    </source>
</evidence>
<comment type="similarity">
    <text evidence="2">Belongs to the AzlC family.</text>
</comment>
<dbReference type="AlphaFoldDB" id="A0A554N8X7"/>
<dbReference type="RefSeq" id="WP_144262319.1">
    <property type="nucleotide sequence ID" value="NZ_QMDX01000006.1"/>
</dbReference>
<dbReference type="PANTHER" id="PTHR34979:SF1">
    <property type="entry name" value="INNER MEMBRANE PROTEIN YGAZ"/>
    <property type="match status" value="1"/>
</dbReference>
<evidence type="ECO:0000256" key="8">
    <source>
        <dbReference type="SAM" id="Phobius"/>
    </source>
</evidence>
<keyword evidence="4" id="KW-1003">Cell membrane</keyword>
<comment type="subcellular location">
    <subcellularLocation>
        <location evidence="1">Cell membrane</location>
        <topology evidence="1">Multi-pass membrane protein</topology>
    </subcellularLocation>
</comment>
<keyword evidence="5 8" id="KW-0812">Transmembrane</keyword>
<evidence type="ECO:0000313" key="10">
    <source>
        <dbReference type="Proteomes" id="UP000319894"/>
    </source>
</evidence>
<evidence type="ECO:0000256" key="1">
    <source>
        <dbReference type="ARBA" id="ARBA00004651"/>
    </source>
</evidence>
<dbReference type="InParanoid" id="A0A554N8X7"/>
<evidence type="ECO:0000256" key="7">
    <source>
        <dbReference type="ARBA" id="ARBA00023136"/>
    </source>
</evidence>
<dbReference type="EMBL" id="QMDX01000006">
    <property type="protein sequence ID" value="TSD13799.1"/>
    <property type="molecule type" value="Genomic_DNA"/>
</dbReference>
<accession>A0A554N8X7</accession>
<dbReference type="GO" id="GO:1903785">
    <property type="term" value="P:L-valine transmembrane transport"/>
    <property type="evidence" value="ECO:0007669"/>
    <property type="project" value="TreeGrafter"/>
</dbReference>
<evidence type="ECO:0000313" key="9">
    <source>
        <dbReference type="EMBL" id="TSD13799.1"/>
    </source>
</evidence>
<protein>
    <submittedName>
        <fullName evidence="9">Branched-chain amino acid ABC transporter permease</fullName>
    </submittedName>
</protein>
<feature type="transmembrane region" description="Helical" evidence="8">
    <location>
        <begin position="159"/>
        <end position="176"/>
    </location>
</feature>
<keyword evidence="10" id="KW-1185">Reference proteome</keyword>
<dbReference type="PANTHER" id="PTHR34979">
    <property type="entry name" value="INNER MEMBRANE PROTEIN YGAZ"/>
    <property type="match status" value="1"/>
</dbReference>
<dbReference type="Proteomes" id="UP000319894">
    <property type="component" value="Unassembled WGS sequence"/>
</dbReference>
<keyword evidence="6 8" id="KW-1133">Transmembrane helix</keyword>
<gene>
    <name evidence="9" type="ORF">DP107_10710</name>
</gene>
<dbReference type="OrthoDB" id="213715at2157"/>
<dbReference type="GO" id="GO:0005886">
    <property type="term" value="C:plasma membrane"/>
    <property type="evidence" value="ECO:0007669"/>
    <property type="project" value="UniProtKB-SubCell"/>
</dbReference>
<evidence type="ECO:0000256" key="5">
    <source>
        <dbReference type="ARBA" id="ARBA00022692"/>
    </source>
</evidence>
<feature type="transmembrane region" description="Helical" evidence="8">
    <location>
        <begin position="183"/>
        <end position="201"/>
    </location>
</feature>
<dbReference type="Pfam" id="PF03591">
    <property type="entry name" value="AzlC"/>
    <property type="match status" value="1"/>
</dbReference>
<comment type="caution">
    <text evidence="9">The sequence shown here is derived from an EMBL/GenBank/DDBJ whole genome shotgun (WGS) entry which is preliminary data.</text>
</comment>
<reference evidence="9 10" key="1">
    <citation type="submission" date="2018-06" db="EMBL/GenBank/DDBJ databases">
        <title>Natronomonas sp. F16-60 a new haloarchaeon isolated from a solar saltern of Isla Cristina, Huelva, Spain.</title>
        <authorList>
            <person name="Duran-Viseras A."/>
            <person name="Sanchez-Porro C."/>
            <person name="Ventosa A."/>
        </authorList>
    </citation>
    <scope>NUCLEOTIDE SEQUENCE [LARGE SCALE GENOMIC DNA]</scope>
    <source>
        <strain evidence="9 10">F16-60</strain>
    </source>
</reference>
<organism evidence="9 10">
    <name type="scientific">Haloglomus irregulare</name>
    <dbReference type="NCBI Taxonomy" id="2234134"/>
    <lineage>
        <taxon>Archaea</taxon>
        <taxon>Methanobacteriati</taxon>
        <taxon>Methanobacteriota</taxon>
        <taxon>Stenosarchaea group</taxon>
        <taxon>Halobacteria</taxon>
        <taxon>Halobacteriales</taxon>
        <taxon>Natronomonadaceae</taxon>
        <taxon>Haloglomus</taxon>
    </lineage>
</organism>
<keyword evidence="3" id="KW-0813">Transport</keyword>
<feature type="transmembrane region" description="Helical" evidence="8">
    <location>
        <begin position="131"/>
        <end position="153"/>
    </location>
</feature>
<evidence type="ECO:0000256" key="6">
    <source>
        <dbReference type="ARBA" id="ARBA00022989"/>
    </source>
</evidence>
<proteinExistence type="inferred from homology"/>